<keyword evidence="5" id="KW-1185">Reference proteome</keyword>
<comment type="caution">
    <text evidence="4">The sequence shown here is derived from an EMBL/GenBank/DDBJ whole genome shotgun (WGS) entry which is preliminary data.</text>
</comment>
<dbReference type="Pfam" id="PF00501">
    <property type="entry name" value="AMP-binding"/>
    <property type="match status" value="1"/>
</dbReference>
<keyword evidence="2" id="KW-1133">Transmembrane helix</keyword>
<evidence type="ECO:0000256" key="2">
    <source>
        <dbReference type="SAM" id="Phobius"/>
    </source>
</evidence>
<accession>A0A9W4HUL9</accession>
<dbReference type="AlphaFoldDB" id="A0A9W4HUL9"/>
<dbReference type="OrthoDB" id="6614653at2759"/>
<dbReference type="InterPro" id="IPR000873">
    <property type="entry name" value="AMP-dep_synth/lig_dom"/>
</dbReference>
<protein>
    <recommendedName>
        <fullName evidence="3">AMP-dependent synthetase/ligase domain-containing protein</fullName>
    </recommendedName>
</protein>
<dbReference type="InterPro" id="IPR042099">
    <property type="entry name" value="ANL_N_sf"/>
</dbReference>
<evidence type="ECO:0000313" key="4">
    <source>
        <dbReference type="EMBL" id="CAG8129619.1"/>
    </source>
</evidence>
<dbReference type="Gene3D" id="3.40.50.12780">
    <property type="entry name" value="N-terminal domain of ligase-like"/>
    <property type="match status" value="1"/>
</dbReference>
<dbReference type="PANTHER" id="PTHR43201">
    <property type="entry name" value="ACYL-COA SYNTHETASE"/>
    <property type="match status" value="1"/>
</dbReference>
<evidence type="ECO:0000313" key="5">
    <source>
        <dbReference type="Proteomes" id="UP001153618"/>
    </source>
</evidence>
<organism evidence="4 5">
    <name type="scientific">Penicillium olsonii</name>
    <dbReference type="NCBI Taxonomy" id="99116"/>
    <lineage>
        <taxon>Eukaryota</taxon>
        <taxon>Fungi</taxon>
        <taxon>Dikarya</taxon>
        <taxon>Ascomycota</taxon>
        <taxon>Pezizomycotina</taxon>
        <taxon>Eurotiomycetes</taxon>
        <taxon>Eurotiomycetidae</taxon>
        <taxon>Eurotiales</taxon>
        <taxon>Aspergillaceae</taxon>
        <taxon>Penicillium</taxon>
    </lineage>
</organism>
<keyword evidence="2" id="KW-0812">Transmembrane</keyword>
<dbReference type="GO" id="GO:0031956">
    <property type="term" value="F:medium-chain fatty acid-CoA ligase activity"/>
    <property type="evidence" value="ECO:0007669"/>
    <property type="project" value="TreeGrafter"/>
</dbReference>
<dbReference type="Gene3D" id="3.30.300.30">
    <property type="match status" value="1"/>
</dbReference>
<dbReference type="GO" id="GO:0006631">
    <property type="term" value="P:fatty acid metabolic process"/>
    <property type="evidence" value="ECO:0007669"/>
    <property type="project" value="TreeGrafter"/>
</dbReference>
<dbReference type="Proteomes" id="UP001153618">
    <property type="component" value="Unassembled WGS sequence"/>
</dbReference>
<reference evidence="4" key="1">
    <citation type="submission" date="2021-07" db="EMBL/GenBank/DDBJ databases">
        <authorList>
            <person name="Branca A.L. A."/>
        </authorList>
    </citation>
    <scope>NUCLEOTIDE SEQUENCE</scope>
</reference>
<evidence type="ECO:0000256" key="1">
    <source>
        <dbReference type="ARBA" id="ARBA00006432"/>
    </source>
</evidence>
<proteinExistence type="inferred from homology"/>
<feature type="transmembrane region" description="Helical" evidence="2">
    <location>
        <begin position="93"/>
        <end position="115"/>
    </location>
</feature>
<name>A0A9W4HUL9_PENOL</name>
<feature type="domain" description="AMP-dependent synthetase/ligase" evidence="3">
    <location>
        <begin position="66"/>
        <end position="393"/>
    </location>
</feature>
<sequence>MAITGSLTPAHFSRGLPDIQFFRRLLFLAHEGDEISLDDIENNIQASPSRLLRDTLRYRDTLRGLLGSALDHRGIVHEENRFVIILAPGNYEFMVALCAVLAIGAAVIPLATTLLPEEVLYFREKFNNALVLTGSSESTLLSNVRQQLKATGDENQAVPIQLPQPPKAPAHLYIDENVSFHPERPAMALFTSGTTGPPKGLIHSIRYFNAFVRELGSSDEVFLFRRPIHNGVGVTDVIRFMMRGARVDMMDWNSGPERVWKHLQREKVTVLTGSPDFWIQIKEYFEKEISTGPVETLRQSEEALRRLQITRSSGALTMPSTKKFYREHMGGRGFVIRFGTTETGPIGLETSTDDQDDSLHVIGRPLPGVEAKLADGNHSELLMKTPTMFTGYWQNEKATRAVFDDEGWYHTGDQAYMQGDMFVVEGRAKEDFINCDSYKVPIYEVETAIASLGYISESHVVPITDSRLGSRVAAVVTYRDVPDTVPEKTLQALRQDLSGKLPISKLPTMLRVLNGEESFPRNSGGKVIKRKLKETFFPQSDDPTLDEMPEEVQVCDFYSKTAPRAPKCWDWAGLNC</sequence>
<dbReference type="InterPro" id="IPR045851">
    <property type="entry name" value="AMP-bd_C_sf"/>
</dbReference>
<dbReference type="EMBL" id="CAJVOS010000027">
    <property type="protein sequence ID" value="CAG8129619.1"/>
    <property type="molecule type" value="Genomic_DNA"/>
</dbReference>
<keyword evidence="2" id="KW-0472">Membrane</keyword>
<evidence type="ECO:0000259" key="3">
    <source>
        <dbReference type="Pfam" id="PF00501"/>
    </source>
</evidence>
<comment type="similarity">
    <text evidence="1">Belongs to the ATP-dependent AMP-binding enzyme family.</text>
</comment>
<gene>
    <name evidence="4" type="ORF">POLS_LOCUS5474</name>
</gene>
<dbReference type="PANTHER" id="PTHR43201:SF8">
    <property type="entry name" value="ACYL-COA SYNTHETASE FAMILY MEMBER 3"/>
    <property type="match status" value="1"/>
</dbReference>
<dbReference type="SUPFAM" id="SSF56801">
    <property type="entry name" value="Acetyl-CoA synthetase-like"/>
    <property type="match status" value="1"/>
</dbReference>